<organism evidence="4">
    <name type="scientific">marine metagenome</name>
    <dbReference type="NCBI Taxonomy" id="408172"/>
    <lineage>
        <taxon>unclassified sequences</taxon>
        <taxon>metagenomes</taxon>
        <taxon>ecological metagenomes</taxon>
    </lineage>
</organism>
<sequence length="342" mass="38009">VKKNFYFFFCFSLIIGLNAQSIQLERLDSGVQESFRGLSVINRNVAWVSGTGGTVLRTVDGGKSWQNISVPQMNKTDFRDITGFDTHTAIVMGIDKPARFFKTTDGGKTWGLIYYDDREGVFFDGMSFWNKKYGIAFSDPVGGHHLLIRTTDGGNTWQDVPLKNIPEKLDPEFGFAASGTGIPVAGRNTVWLGMGGAKSRVFKSEDGGLHWTVAETPLVHGGQSTGIYSLCFKDKKIGIAVGGDYTDQSIQNTMAYTWDGGLTWHLPETQTHQYRECVVHYRQSIFFAVGPSGFDMTNDNGKNWQSIYSKEKDLTSMAFAKGTRTGFVVGKRGQIFKIKVKY</sequence>
<evidence type="ECO:0000256" key="1">
    <source>
        <dbReference type="ARBA" id="ARBA00022531"/>
    </source>
</evidence>
<dbReference type="InterPro" id="IPR036278">
    <property type="entry name" value="Sialidase_sf"/>
</dbReference>
<reference evidence="4" key="1">
    <citation type="submission" date="2018-05" db="EMBL/GenBank/DDBJ databases">
        <authorList>
            <person name="Lanie J.A."/>
            <person name="Ng W.-L."/>
            <person name="Kazmierczak K.M."/>
            <person name="Andrzejewski T.M."/>
            <person name="Davidsen T.M."/>
            <person name="Wayne K.J."/>
            <person name="Tettelin H."/>
            <person name="Glass J.I."/>
            <person name="Rusch D."/>
            <person name="Podicherti R."/>
            <person name="Tsui H.-C.T."/>
            <person name="Winkler M.E."/>
        </authorList>
    </citation>
    <scope>NUCLEOTIDE SEQUENCE</scope>
</reference>
<dbReference type="PANTHER" id="PTHR47199">
    <property type="entry name" value="PHOTOSYSTEM II STABILITY/ASSEMBLY FACTOR HCF136, CHLOROPLASTIC"/>
    <property type="match status" value="1"/>
</dbReference>
<gene>
    <name evidence="4" type="ORF">METZ01_LOCUS8379</name>
</gene>
<name>A0A381NLR4_9ZZZZ</name>
<dbReference type="Gene3D" id="2.130.10.10">
    <property type="entry name" value="YVTN repeat-like/Quinoprotein amine dehydrogenase"/>
    <property type="match status" value="2"/>
</dbReference>
<keyword evidence="1" id="KW-0602">Photosynthesis</keyword>
<feature type="non-terminal residue" evidence="4">
    <location>
        <position position="1"/>
    </location>
</feature>
<dbReference type="InterPro" id="IPR028203">
    <property type="entry name" value="PSII_CF48-like_dom"/>
</dbReference>
<dbReference type="GO" id="GO:0015979">
    <property type="term" value="P:photosynthesis"/>
    <property type="evidence" value="ECO:0007669"/>
    <property type="project" value="UniProtKB-KW"/>
</dbReference>
<dbReference type="AlphaFoldDB" id="A0A381NLR4"/>
<protein>
    <recommendedName>
        <fullName evidence="3">Photosynthesis system II assembly factor Ycf48/Hcf136-like domain-containing protein</fullName>
    </recommendedName>
</protein>
<feature type="domain" description="Photosynthesis system II assembly factor Ycf48/Hcf136-like" evidence="3">
    <location>
        <begin position="22"/>
        <end position="116"/>
    </location>
</feature>
<evidence type="ECO:0000259" key="3">
    <source>
        <dbReference type="Pfam" id="PF14870"/>
    </source>
</evidence>
<evidence type="ECO:0000256" key="2">
    <source>
        <dbReference type="ARBA" id="ARBA00023276"/>
    </source>
</evidence>
<dbReference type="InterPro" id="IPR015943">
    <property type="entry name" value="WD40/YVTN_repeat-like_dom_sf"/>
</dbReference>
<dbReference type="Pfam" id="PF14870">
    <property type="entry name" value="PSII_BNR"/>
    <property type="match status" value="1"/>
</dbReference>
<dbReference type="GO" id="GO:0009523">
    <property type="term" value="C:photosystem II"/>
    <property type="evidence" value="ECO:0007669"/>
    <property type="project" value="UniProtKB-KW"/>
</dbReference>
<dbReference type="SUPFAM" id="SSF50939">
    <property type="entry name" value="Sialidases"/>
    <property type="match status" value="1"/>
</dbReference>
<dbReference type="PANTHER" id="PTHR47199:SF2">
    <property type="entry name" value="PHOTOSYSTEM II STABILITY_ASSEMBLY FACTOR HCF136, CHLOROPLASTIC"/>
    <property type="match status" value="1"/>
</dbReference>
<proteinExistence type="predicted"/>
<dbReference type="CDD" id="cd15482">
    <property type="entry name" value="Sialidase_non-viral"/>
    <property type="match status" value="1"/>
</dbReference>
<accession>A0A381NLR4</accession>
<evidence type="ECO:0000313" key="4">
    <source>
        <dbReference type="EMBL" id="SUZ55525.1"/>
    </source>
</evidence>
<keyword evidence="2" id="KW-0604">Photosystem II</keyword>
<dbReference type="EMBL" id="UINC01000445">
    <property type="protein sequence ID" value="SUZ55525.1"/>
    <property type="molecule type" value="Genomic_DNA"/>
</dbReference>